<feature type="region of interest" description="Disordered" evidence="10">
    <location>
        <begin position="276"/>
        <end position="301"/>
    </location>
</feature>
<feature type="compositionally biased region" description="Basic and acidic residues" evidence="10">
    <location>
        <begin position="20"/>
        <end position="43"/>
    </location>
</feature>
<dbReference type="Gene3D" id="3.40.50.150">
    <property type="entry name" value="Vaccinia Virus protein VP39"/>
    <property type="match status" value="1"/>
</dbReference>
<evidence type="ECO:0000256" key="3">
    <source>
        <dbReference type="ARBA" id="ARBA00022603"/>
    </source>
</evidence>
<feature type="transmembrane region" description="Helical" evidence="11">
    <location>
        <begin position="558"/>
        <end position="575"/>
    </location>
</feature>
<dbReference type="EMBL" id="BJHX01000001">
    <property type="protein sequence ID" value="GDY64125.1"/>
    <property type="molecule type" value="Genomic_DNA"/>
</dbReference>
<dbReference type="AlphaFoldDB" id="A0A4D4LSY2"/>
<feature type="transmembrane region" description="Helical" evidence="11">
    <location>
        <begin position="479"/>
        <end position="501"/>
    </location>
</feature>
<keyword evidence="6 9" id="KW-0819">tRNA processing</keyword>
<dbReference type="FunFam" id="3.40.50.150:FF:000035">
    <property type="entry name" value="tRNA (guanine-N(7)-)-methyltransferase"/>
    <property type="match status" value="1"/>
</dbReference>
<dbReference type="InterPro" id="IPR029063">
    <property type="entry name" value="SAM-dependent_MTases_sf"/>
</dbReference>
<feature type="transmembrane region" description="Helical" evidence="11">
    <location>
        <begin position="405"/>
        <end position="431"/>
    </location>
</feature>
<reference evidence="12 13" key="1">
    <citation type="submission" date="2019-04" db="EMBL/GenBank/DDBJ databases">
        <title>Draft genome sequences of Streptomyces avermitilis NBRC 14893.</title>
        <authorList>
            <person name="Komaki H."/>
            <person name="Tamura T."/>
            <person name="Hosoyama A."/>
        </authorList>
    </citation>
    <scope>NUCLEOTIDE SEQUENCE [LARGE SCALE GENOMIC DNA]</scope>
    <source>
        <strain evidence="12 13">NBRC 14893</strain>
    </source>
</reference>
<comment type="caution">
    <text evidence="12">The sequence shown here is derived from an EMBL/GenBank/DDBJ whole genome shotgun (WGS) entry which is preliminary data.</text>
</comment>
<gene>
    <name evidence="9" type="primary">trmB</name>
    <name evidence="12" type="ORF">SAV14893_035180</name>
</gene>
<dbReference type="InterPro" id="IPR055361">
    <property type="entry name" value="tRNA_methyltr_TrmB_bact"/>
</dbReference>
<evidence type="ECO:0000256" key="8">
    <source>
        <dbReference type="ARBA" id="ARBA00060767"/>
    </source>
</evidence>
<evidence type="ECO:0000256" key="1">
    <source>
        <dbReference type="ARBA" id="ARBA00000142"/>
    </source>
</evidence>
<evidence type="ECO:0000256" key="6">
    <source>
        <dbReference type="ARBA" id="ARBA00022694"/>
    </source>
</evidence>
<evidence type="ECO:0000256" key="5">
    <source>
        <dbReference type="ARBA" id="ARBA00022691"/>
    </source>
</evidence>
<dbReference type="Proteomes" id="UP000302139">
    <property type="component" value="Unassembled WGS sequence"/>
</dbReference>
<feature type="transmembrane region" description="Helical" evidence="11">
    <location>
        <begin position="521"/>
        <end position="546"/>
    </location>
</feature>
<comment type="function">
    <text evidence="2 9">Catalyzes the formation of N(7)-methylguanine at position 46 (m7G46) in tRNA.</text>
</comment>
<dbReference type="InterPro" id="IPR003358">
    <property type="entry name" value="tRNA_(Gua-N-7)_MeTrfase_Trmb"/>
</dbReference>
<feature type="transmembrane region" description="Helical" evidence="11">
    <location>
        <begin position="342"/>
        <end position="365"/>
    </location>
</feature>
<feature type="binding site" evidence="9">
    <location>
        <position position="179"/>
    </location>
    <ligand>
        <name>S-adenosyl-L-methionine</name>
        <dbReference type="ChEBI" id="CHEBI:59789"/>
    </ligand>
</feature>
<feature type="compositionally biased region" description="Basic and acidic residues" evidence="10">
    <location>
        <begin position="1"/>
        <end position="12"/>
    </location>
</feature>
<keyword evidence="11" id="KW-1133">Transmembrane helix</keyword>
<dbReference type="UniPathway" id="UPA00989"/>
<dbReference type="PANTHER" id="PTHR36844">
    <property type="entry name" value="PROTEASE PRSW"/>
    <property type="match status" value="1"/>
</dbReference>
<comment type="pathway">
    <text evidence="7 9">tRNA modification; N(7)-methylguanine-tRNA biosynthesis.</text>
</comment>
<dbReference type="GO" id="GO:0008176">
    <property type="term" value="F:tRNA (guanine(46)-N7)-methyltransferase activity"/>
    <property type="evidence" value="ECO:0007669"/>
    <property type="project" value="UniProtKB-UniRule"/>
</dbReference>
<evidence type="ECO:0000313" key="13">
    <source>
        <dbReference type="Proteomes" id="UP000302139"/>
    </source>
</evidence>
<dbReference type="Pfam" id="PF02390">
    <property type="entry name" value="Methyltransf_4"/>
    <property type="match status" value="1"/>
</dbReference>
<comment type="caution">
    <text evidence="9">Lacks conserved residue(s) required for the propagation of feature annotation.</text>
</comment>
<feature type="region of interest" description="Disordered" evidence="10">
    <location>
        <begin position="1"/>
        <end position="49"/>
    </location>
</feature>
<feature type="binding site" evidence="9">
    <location>
        <position position="129"/>
    </location>
    <ligand>
        <name>S-adenosyl-L-methionine</name>
        <dbReference type="ChEBI" id="CHEBI:59789"/>
    </ligand>
</feature>
<dbReference type="InterPro" id="IPR026898">
    <property type="entry name" value="PrsW"/>
</dbReference>
<dbReference type="PROSITE" id="PS51625">
    <property type="entry name" value="SAM_MT_TRMB"/>
    <property type="match status" value="1"/>
</dbReference>
<protein>
    <recommendedName>
        <fullName evidence="9">tRNA (guanine-N(7)-)-methyltransferase</fullName>
        <ecNumber evidence="9">2.1.1.33</ecNumber>
    </recommendedName>
    <alternativeName>
        <fullName evidence="9">tRNA (guanine(46)-N(7))-methyltransferase</fullName>
    </alternativeName>
    <alternativeName>
        <fullName evidence="9">tRNA(m7G46)-methyltransferase</fullName>
    </alternativeName>
</protein>
<keyword evidence="11" id="KW-0812">Transmembrane</keyword>
<feature type="binding site" evidence="9">
    <location>
        <position position="183"/>
    </location>
    <ligand>
        <name>substrate</name>
    </ligand>
</feature>
<comment type="similarity">
    <text evidence="8 9">Belongs to the class I-like SAM-binding methyltransferase superfamily. TrmB family.</text>
</comment>
<evidence type="ECO:0000313" key="12">
    <source>
        <dbReference type="EMBL" id="GDY64125.1"/>
    </source>
</evidence>
<dbReference type="SUPFAM" id="SSF53335">
    <property type="entry name" value="S-adenosyl-L-methionine-dependent methyltransferases"/>
    <property type="match status" value="1"/>
</dbReference>
<feature type="binding site" evidence="9">
    <location>
        <position position="104"/>
    </location>
    <ligand>
        <name>S-adenosyl-L-methionine</name>
        <dbReference type="ChEBI" id="CHEBI:59789"/>
    </ligand>
</feature>
<evidence type="ECO:0000256" key="4">
    <source>
        <dbReference type="ARBA" id="ARBA00022679"/>
    </source>
</evidence>
<comment type="catalytic activity">
    <reaction evidence="1 9">
        <text>guanosine(46) in tRNA + S-adenosyl-L-methionine = N(7)-methylguanosine(46) in tRNA + S-adenosyl-L-homocysteine</text>
        <dbReference type="Rhea" id="RHEA:42708"/>
        <dbReference type="Rhea" id="RHEA-COMP:10188"/>
        <dbReference type="Rhea" id="RHEA-COMP:10189"/>
        <dbReference type="ChEBI" id="CHEBI:57856"/>
        <dbReference type="ChEBI" id="CHEBI:59789"/>
        <dbReference type="ChEBI" id="CHEBI:74269"/>
        <dbReference type="ChEBI" id="CHEBI:74480"/>
        <dbReference type="EC" id="2.1.1.33"/>
    </reaction>
</comment>
<dbReference type="PANTHER" id="PTHR36844:SF1">
    <property type="entry name" value="PROTEASE PRSW"/>
    <property type="match status" value="1"/>
</dbReference>
<feature type="transmembrane region" description="Helical" evidence="11">
    <location>
        <begin position="587"/>
        <end position="607"/>
    </location>
</feature>
<feature type="binding site" evidence="9">
    <location>
        <position position="156"/>
    </location>
    <ligand>
        <name>S-adenosyl-L-methionine</name>
        <dbReference type="ChEBI" id="CHEBI:59789"/>
    </ligand>
</feature>
<feature type="binding site" evidence="9">
    <location>
        <begin position="252"/>
        <end position="255"/>
    </location>
    <ligand>
        <name>substrate</name>
    </ligand>
</feature>
<organism evidence="12 13">
    <name type="scientific">Streptomyces avermitilis</name>
    <dbReference type="NCBI Taxonomy" id="33903"/>
    <lineage>
        <taxon>Bacteria</taxon>
        <taxon>Bacillati</taxon>
        <taxon>Actinomycetota</taxon>
        <taxon>Actinomycetes</taxon>
        <taxon>Kitasatosporales</taxon>
        <taxon>Streptomycetaceae</taxon>
        <taxon>Streptomyces</taxon>
    </lineage>
</organism>
<evidence type="ECO:0000256" key="7">
    <source>
        <dbReference type="ARBA" id="ARBA00060552"/>
    </source>
</evidence>
<dbReference type="HAMAP" id="MF_01057">
    <property type="entry name" value="tRNA_methyltr_TrmB"/>
    <property type="match status" value="1"/>
</dbReference>
<sequence length="716" mass="79199">MSDSLHTPEEPRPGPGEQLAHAHDGSLRHTRAKGEPRFPDGPKADPAGSHFERRIRSFQPRRSRVTAGQADALQRLWPKWGLDIDGHALDLTELFGNTHPVVLEIGFGMGEATARMAAEDPDTGILAVDVHTPGQGNLLNLADQHGLTNIRVANGDAIILLREMLPPDSLDGLRVYFPDPWPKKRHHKRRLIQPEFLTLAATRLRPGALVHCATDWEPYAEQMLDVLTAHPDFENTQPTGGYAPRPGFRPLTRFEGQGLDKGHVVNDLLFRRVQPRDQHRDLPRRRPRPTEPTAVGARHRRGQRPSLVRVDAVATCPPYPTHPTGPAGGVLRRHTHWWQRRWVRYGALVTLLALSGLVILALVRQQTGTEGFLVGLGLAVLPVPLLIAAFRWLDRVEPGPWRNLLFAFAWGACAAALIAIVANSFATRWIATATADPTSADTLGATVIAPVVEESAKAAAVLLVFLFRRRDFTGIVDGVVIAGVTATGFAFTENILYLGTAFGTDQLSGERGLASVTAATFFVRVVMSPFAHPLFTVLTGIGFGIAALSAERQHLRRVLVPLAGLLLAMGMHSVWNGSSSFGEYGFFAVYASFMVPAFALLTWLVIWTRQRELRTVREELPAYAAAGWLSLPEPFLLSSMRARRLAREHAGHHFGKAAARSVAEYEAYATSLAFLRHRAHRGRAEANFAVRERELLHELWSRRGWRGPRWRMRGGR</sequence>
<feature type="binding site" evidence="9">
    <location>
        <position position="215"/>
    </location>
    <ligand>
        <name>substrate</name>
    </ligand>
</feature>
<dbReference type="Pfam" id="PF13367">
    <property type="entry name" value="PrsW-protease"/>
    <property type="match status" value="1"/>
</dbReference>
<keyword evidence="5 9" id="KW-0949">S-adenosyl-L-methionine</keyword>
<dbReference type="NCBIfam" id="TIGR00091">
    <property type="entry name" value="tRNA (guanosine(46)-N7)-methyltransferase TrmB"/>
    <property type="match status" value="1"/>
</dbReference>
<keyword evidence="11" id="KW-0472">Membrane</keyword>
<feature type="transmembrane region" description="Helical" evidence="11">
    <location>
        <begin position="371"/>
        <end position="393"/>
    </location>
</feature>
<evidence type="ECO:0000256" key="9">
    <source>
        <dbReference type="HAMAP-Rule" id="MF_01057"/>
    </source>
</evidence>
<proteinExistence type="inferred from homology"/>
<accession>A0A4D4LSY2</accession>
<evidence type="ECO:0000256" key="2">
    <source>
        <dbReference type="ARBA" id="ARBA00003015"/>
    </source>
</evidence>
<keyword evidence="4 9" id="KW-0808">Transferase</keyword>
<keyword evidence="3 9" id="KW-0489">Methyltransferase</keyword>
<dbReference type="GO" id="GO:0008233">
    <property type="term" value="F:peptidase activity"/>
    <property type="evidence" value="ECO:0007669"/>
    <property type="project" value="InterPro"/>
</dbReference>
<evidence type="ECO:0000256" key="10">
    <source>
        <dbReference type="SAM" id="MobiDB-lite"/>
    </source>
</evidence>
<evidence type="ECO:0000256" key="11">
    <source>
        <dbReference type="SAM" id="Phobius"/>
    </source>
</evidence>
<name>A0A4D4LSY2_STRAX</name>
<dbReference type="EC" id="2.1.1.33" evidence="9"/>